<dbReference type="EMBL" id="KL198007">
    <property type="protein sequence ID" value="KDQ28594.1"/>
    <property type="molecule type" value="Genomic_DNA"/>
</dbReference>
<dbReference type="InParanoid" id="A0A067NKX6"/>
<evidence type="ECO:0000256" key="1">
    <source>
        <dbReference type="SAM" id="MobiDB-lite"/>
    </source>
</evidence>
<reference evidence="3" key="1">
    <citation type="journal article" date="2014" name="Proc. Natl. Acad. Sci. U.S.A.">
        <title>Extensive sampling of basidiomycete genomes demonstrates inadequacy of the white-rot/brown-rot paradigm for wood decay fungi.</title>
        <authorList>
            <person name="Riley R."/>
            <person name="Salamov A.A."/>
            <person name="Brown D.W."/>
            <person name="Nagy L.G."/>
            <person name="Floudas D."/>
            <person name="Held B.W."/>
            <person name="Levasseur A."/>
            <person name="Lombard V."/>
            <person name="Morin E."/>
            <person name="Otillar R."/>
            <person name="Lindquist E.A."/>
            <person name="Sun H."/>
            <person name="LaButti K.M."/>
            <person name="Schmutz J."/>
            <person name="Jabbour D."/>
            <person name="Luo H."/>
            <person name="Baker S.E."/>
            <person name="Pisabarro A.G."/>
            <person name="Walton J.D."/>
            <person name="Blanchette R.A."/>
            <person name="Henrissat B."/>
            <person name="Martin F."/>
            <person name="Cullen D."/>
            <person name="Hibbett D.S."/>
            <person name="Grigoriev I.V."/>
        </authorList>
    </citation>
    <scope>NUCLEOTIDE SEQUENCE [LARGE SCALE GENOMIC DNA]</scope>
    <source>
        <strain evidence="3">PC15</strain>
    </source>
</reference>
<sequence length="108" mass="11419">MGDRRGDTGRLGNETRGGVADQTVHEADAAGNVAGDEGDDEEDGCDLDGFMHDPNKHRTLDGARILVLEDLALGPQNHGTAPRTVPVQTDVVVQALVSTIRSIVHLPD</sequence>
<proteinExistence type="predicted"/>
<protein>
    <submittedName>
        <fullName evidence="2">Uncharacterized protein</fullName>
    </submittedName>
</protein>
<accession>A0A067NKX6</accession>
<dbReference type="Proteomes" id="UP000027073">
    <property type="component" value="Unassembled WGS sequence"/>
</dbReference>
<name>A0A067NKX6_PLEO1</name>
<organism evidence="2 3">
    <name type="scientific">Pleurotus ostreatus (strain PC15)</name>
    <name type="common">Oyster mushroom</name>
    <dbReference type="NCBI Taxonomy" id="1137138"/>
    <lineage>
        <taxon>Eukaryota</taxon>
        <taxon>Fungi</taxon>
        <taxon>Dikarya</taxon>
        <taxon>Basidiomycota</taxon>
        <taxon>Agaricomycotina</taxon>
        <taxon>Agaricomycetes</taxon>
        <taxon>Agaricomycetidae</taxon>
        <taxon>Agaricales</taxon>
        <taxon>Pleurotineae</taxon>
        <taxon>Pleurotaceae</taxon>
        <taxon>Pleurotus</taxon>
    </lineage>
</organism>
<evidence type="ECO:0000313" key="3">
    <source>
        <dbReference type="Proteomes" id="UP000027073"/>
    </source>
</evidence>
<gene>
    <name evidence="2" type="ORF">PLEOSDRAFT_1102637</name>
</gene>
<feature type="region of interest" description="Disordered" evidence="1">
    <location>
        <begin position="1"/>
        <end position="43"/>
    </location>
</feature>
<evidence type="ECO:0000313" key="2">
    <source>
        <dbReference type="EMBL" id="KDQ28594.1"/>
    </source>
</evidence>
<dbReference type="HOGENOM" id="CLU_2198056_0_0_1"/>
<dbReference type="VEuPathDB" id="FungiDB:PLEOSDRAFT_1102637"/>
<dbReference type="AlphaFoldDB" id="A0A067NKX6"/>